<comment type="catalytic activity">
    <reaction evidence="8">
        <text>succinate + ATP + CoA = succinyl-CoA + ADP + phosphate</text>
        <dbReference type="Rhea" id="RHEA:17661"/>
        <dbReference type="ChEBI" id="CHEBI:30031"/>
        <dbReference type="ChEBI" id="CHEBI:30616"/>
        <dbReference type="ChEBI" id="CHEBI:43474"/>
        <dbReference type="ChEBI" id="CHEBI:57287"/>
        <dbReference type="ChEBI" id="CHEBI:57292"/>
        <dbReference type="ChEBI" id="CHEBI:456216"/>
        <dbReference type="EC" id="6.2.1.5"/>
    </reaction>
</comment>
<comment type="similarity">
    <text evidence="8 10">Belongs to the succinate/malate CoA ligase beta subunit family.</text>
</comment>
<dbReference type="FunFam" id="3.40.50.261:FF:000001">
    <property type="entry name" value="Succinate--CoA ligase [ADP-forming] subunit beta"/>
    <property type="match status" value="1"/>
</dbReference>
<dbReference type="EC" id="6.2.1.5" evidence="8"/>
<evidence type="ECO:0000313" key="13">
    <source>
        <dbReference type="Proteomes" id="UP000241890"/>
    </source>
</evidence>
<dbReference type="PROSITE" id="PS01217">
    <property type="entry name" value="SUCCINYL_COA_LIG_3"/>
    <property type="match status" value="1"/>
</dbReference>
<comment type="function">
    <text evidence="8">Succinyl-CoA synthetase functions in the citric acid cycle (TCA), coupling the hydrolysis of succinyl-CoA to the synthesis of ATP and thus represents the only step of substrate-level phosphorylation in the TCA. The beta subunit provides nucleotide specificity of the enzyme and binds the substrate succinate, while the binding sites for coenzyme A and phosphate are found in the alpha subunit.</text>
</comment>
<organism evidence="12 13">
    <name type="scientific">Hondaea fermentalgiana</name>
    <dbReference type="NCBI Taxonomy" id="2315210"/>
    <lineage>
        <taxon>Eukaryota</taxon>
        <taxon>Sar</taxon>
        <taxon>Stramenopiles</taxon>
        <taxon>Bigyra</taxon>
        <taxon>Labyrinthulomycetes</taxon>
        <taxon>Thraustochytrida</taxon>
        <taxon>Thraustochytriidae</taxon>
        <taxon>Hondaea</taxon>
    </lineage>
</organism>
<dbReference type="FunFam" id="3.30.470.20:FF:000002">
    <property type="entry name" value="Succinate--CoA ligase [ADP-forming] subunit beta"/>
    <property type="match status" value="1"/>
</dbReference>
<dbReference type="Gene3D" id="3.30.1490.20">
    <property type="entry name" value="ATP-grasp fold, A domain"/>
    <property type="match status" value="1"/>
</dbReference>
<comment type="subcellular location">
    <subcellularLocation>
        <location evidence="8">Mitochondrion</location>
    </subcellularLocation>
</comment>
<dbReference type="Pfam" id="PF08442">
    <property type="entry name" value="ATP-grasp_2"/>
    <property type="match status" value="1"/>
</dbReference>
<keyword evidence="2 8" id="KW-0816">Tricarboxylic acid cycle</keyword>
<comment type="cofactor">
    <cofactor evidence="8">
        <name>Mg(2+)</name>
        <dbReference type="ChEBI" id="CHEBI:18420"/>
    </cofactor>
    <text evidence="8">Binds 1 Mg(2+) ion per subunit.</text>
</comment>
<evidence type="ECO:0000313" key="12">
    <source>
        <dbReference type="EMBL" id="GBG32698.1"/>
    </source>
</evidence>
<comment type="caution">
    <text evidence="12">The sequence shown here is derived from an EMBL/GenBank/DDBJ whole genome shotgun (WGS) entry which is preliminary data.</text>
</comment>
<dbReference type="Pfam" id="PF00549">
    <property type="entry name" value="Ligase_CoA"/>
    <property type="match status" value="1"/>
</dbReference>
<feature type="binding site" evidence="8">
    <location>
        <position position="303"/>
    </location>
    <ligand>
        <name>substrate</name>
        <note>ligand shared with subunit alpha</note>
    </ligand>
</feature>
<feature type="binding site" evidence="8">
    <location>
        <begin position="85"/>
        <end position="87"/>
    </location>
    <ligand>
        <name>ATP</name>
        <dbReference type="ChEBI" id="CHEBI:30616"/>
    </ligand>
</feature>
<dbReference type="FunFam" id="3.30.1490.20:FF:000004">
    <property type="entry name" value="Succinate--CoA ligase [ADP-forming] subunit beta, mitochondrial"/>
    <property type="match status" value="1"/>
</dbReference>
<dbReference type="InterPro" id="IPR013815">
    <property type="entry name" value="ATP_grasp_subdomain_1"/>
</dbReference>
<dbReference type="GO" id="GO:0004775">
    <property type="term" value="F:succinate-CoA ligase (ADP-forming) activity"/>
    <property type="evidence" value="ECO:0007669"/>
    <property type="project" value="UniProtKB-UniRule"/>
</dbReference>
<dbReference type="GO" id="GO:0006099">
    <property type="term" value="P:tricarboxylic acid cycle"/>
    <property type="evidence" value="ECO:0007669"/>
    <property type="project" value="UniProtKB-UniRule"/>
</dbReference>
<keyword evidence="5 8" id="KW-0547">Nucleotide-binding</keyword>
<keyword evidence="3 8" id="KW-0436">Ligase</keyword>
<dbReference type="InterPro" id="IPR017866">
    <property type="entry name" value="Succ-CoA_synthase_bsu_CS"/>
</dbReference>
<dbReference type="InterPro" id="IPR011761">
    <property type="entry name" value="ATP-grasp"/>
</dbReference>
<keyword evidence="6 8" id="KW-0460">Magnesium</keyword>
<dbReference type="Proteomes" id="UP000241890">
    <property type="component" value="Unassembled WGS sequence"/>
</dbReference>
<evidence type="ECO:0000256" key="5">
    <source>
        <dbReference type="ARBA" id="ARBA00022741"/>
    </source>
</evidence>
<dbReference type="PANTHER" id="PTHR11815">
    <property type="entry name" value="SUCCINYL-COA SYNTHETASE BETA CHAIN"/>
    <property type="match status" value="1"/>
</dbReference>
<evidence type="ECO:0000256" key="7">
    <source>
        <dbReference type="ARBA" id="ARBA00063570"/>
    </source>
</evidence>
<evidence type="ECO:0000256" key="3">
    <source>
        <dbReference type="ARBA" id="ARBA00022598"/>
    </source>
</evidence>
<dbReference type="Gene3D" id="3.30.470.20">
    <property type="entry name" value="ATP-grasp fold, B domain"/>
    <property type="match status" value="1"/>
</dbReference>
<feature type="binding site" evidence="8">
    <location>
        <position position="78"/>
    </location>
    <ligand>
        <name>ATP</name>
        <dbReference type="ChEBI" id="CHEBI:30616"/>
    </ligand>
</feature>
<dbReference type="EMBL" id="BEYU01000128">
    <property type="protein sequence ID" value="GBG32698.1"/>
    <property type="molecule type" value="Genomic_DNA"/>
</dbReference>
<dbReference type="PANTHER" id="PTHR11815:SF10">
    <property type="entry name" value="SUCCINATE--COA LIGASE [GDP-FORMING] SUBUNIT BETA, MITOCHONDRIAL"/>
    <property type="match status" value="1"/>
</dbReference>
<proteinExistence type="inferred from homology"/>
<dbReference type="HAMAP" id="MF_00558">
    <property type="entry name" value="Succ_CoA_beta"/>
    <property type="match status" value="1"/>
</dbReference>
<dbReference type="NCBIfam" id="NF001913">
    <property type="entry name" value="PRK00696.1"/>
    <property type="match status" value="1"/>
</dbReference>
<dbReference type="SUPFAM" id="SSF56059">
    <property type="entry name" value="Glutathione synthetase ATP-binding domain-like"/>
    <property type="match status" value="1"/>
</dbReference>
<feature type="domain" description="ATP-grasp" evidence="11">
    <location>
        <begin position="40"/>
        <end position="269"/>
    </location>
</feature>
<dbReference type="GO" id="GO:0005739">
    <property type="term" value="C:mitochondrion"/>
    <property type="evidence" value="ECO:0007669"/>
    <property type="project" value="UniProtKB-SubCell"/>
</dbReference>
<feature type="binding site" evidence="8">
    <location>
        <position position="146"/>
    </location>
    <ligand>
        <name>ATP</name>
        <dbReference type="ChEBI" id="CHEBI:30616"/>
    </ligand>
</feature>
<dbReference type="FunCoup" id="A0A2R5GSG7">
    <property type="interactions" value="351"/>
</dbReference>
<dbReference type="UniPathway" id="UPA00223">
    <property type="reaction ID" value="UER00999"/>
</dbReference>
<dbReference type="InterPro" id="IPR016102">
    <property type="entry name" value="Succinyl-CoA_synth-like"/>
</dbReference>
<keyword evidence="8 9" id="KW-0067">ATP-binding</keyword>
<dbReference type="AlphaFoldDB" id="A0A2R5GSG7"/>
<gene>
    <name evidence="12" type="ORF">FCC1311_089232</name>
</gene>
<dbReference type="PIRSF" id="PIRSF001554">
    <property type="entry name" value="SucCS_beta"/>
    <property type="match status" value="1"/>
</dbReference>
<reference evidence="12 13" key="1">
    <citation type="submission" date="2017-12" db="EMBL/GenBank/DDBJ databases">
        <title>Sequencing, de novo assembly and annotation of complete genome of a new Thraustochytrid species, strain FCC1311.</title>
        <authorList>
            <person name="Sedici K."/>
            <person name="Godart F."/>
            <person name="Aiese Cigliano R."/>
            <person name="Sanseverino W."/>
            <person name="Barakat M."/>
            <person name="Ortet P."/>
            <person name="Marechal E."/>
            <person name="Cagnac O."/>
            <person name="Amato A."/>
        </authorList>
    </citation>
    <scope>NUCLEOTIDE SEQUENCE [LARGE SCALE GENOMIC DNA]</scope>
</reference>
<dbReference type="InParanoid" id="A0A2R5GSG7"/>
<dbReference type="InterPro" id="IPR005809">
    <property type="entry name" value="Succ_CoA_ligase-like_bsu"/>
</dbReference>
<dbReference type="GO" id="GO:0042709">
    <property type="term" value="C:succinate-CoA ligase complex"/>
    <property type="evidence" value="ECO:0007669"/>
    <property type="project" value="TreeGrafter"/>
</dbReference>
<comment type="pathway">
    <text evidence="1 8">Carbohydrate metabolism; tricarboxylic acid cycle; succinate from succinyl-CoA (ligase route): step 1/1.</text>
</comment>
<dbReference type="GO" id="GO:0006104">
    <property type="term" value="P:succinyl-CoA metabolic process"/>
    <property type="evidence" value="ECO:0007669"/>
    <property type="project" value="TreeGrafter"/>
</dbReference>
<dbReference type="SUPFAM" id="SSF52210">
    <property type="entry name" value="Succinyl-CoA synthetase domains"/>
    <property type="match status" value="1"/>
</dbReference>
<feature type="binding site" evidence="8">
    <location>
        <position position="252"/>
    </location>
    <ligand>
        <name>Mg(2+)</name>
        <dbReference type="ChEBI" id="CHEBI:18420"/>
    </ligand>
</feature>
<evidence type="ECO:0000256" key="8">
    <source>
        <dbReference type="HAMAP-Rule" id="MF_03219"/>
    </source>
</evidence>
<evidence type="ECO:0000256" key="6">
    <source>
        <dbReference type="ARBA" id="ARBA00022842"/>
    </source>
</evidence>
<evidence type="ECO:0000259" key="11">
    <source>
        <dbReference type="PROSITE" id="PS50975"/>
    </source>
</evidence>
<accession>A0A2R5GSG7</accession>
<evidence type="ECO:0000256" key="10">
    <source>
        <dbReference type="RuleBase" id="RU361258"/>
    </source>
</evidence>
<comment type="subunit">
    <text evidence="7">Heterodimer of an alpha and a beta subunit. The beta subunit determines specificity for GTP.</text>
</comment>
<evidence type="ECO:0000256" key="4">
    <source>
        <dbReference type="ARBA" id="ARBA00022723"/>
    </source>
</evidence>
<dbReference type="NCBIfam" id="TIGR01016">
    <property type="entry name" value="sucCoAbeta"/>
    <property type="match status" value="1"/>
</dbReference>
<protein>
    <recommendedName>
        <fullName evidence="8">Succinate--CoA ligase [ADP-forming] subunit beta, mitochondrial</fullName>
        <ecNumber evidence="8">6.2.1.5</ecNumber>
    </recommendedName>
    <alternativeName>
        <fullName evidence="8">Succinyl-CoA synthetase beta chain</fullName>
        <shortName evidence="8">SCS-beta</shortName>
    </alternativeName>
</protein>
<dbReference type="PROSITE" id="PS50975">
    <property type="entry name" value="ATP_GRASP"/>
    <property type="match status" value="1"/>
</dbReference>
<sequence>MSAMGGFSRAVTTVGRSARSAQLLRHTQTRKLNIHEYASMQVMKEYGVPTPKNSVATSAEEAQKVYDAGELGEDVVIKAQVLAGGRGRGTFKNGFEGGVQMVSKSEEAKDIASKMLGQLLVTKQTGEEGKPCERVLLMERLKLKRETYFSILLDRSHVGVTLVGSPAGGMSIEDVAAETPEKIFTEKVDIMSGLQEEQVDRLAKNLGYEGEAHGKAKKVIQSLYNLFIDCDCTLVEINPLAETESGDVFCCDAKLNFDDNAEFRQEKIFAFRDRNQEDKREVEASKYDLNYIGLDGTVGCMVNGAGLAMSTLDIVTLHGGSASNFLDLGGGATKDAVQKAFELLNDDDKVKSILVNIFGGIMRCDIIAEGMVAAAKEIGLEKPLVVRLKGTNVEKAREILGSSDVKLTMLDDLDEAAATAVKLAA</sequence>
<keyword evidence="8" id="KW-0496">Mitochondrion</keyword>
<dbReference type="Gene3D" id="3.40.50.261">
    <property type="entry name" value="Succinyl-CoA synthetase domains"/>
    <property type="match status" value="1"/>
</dbReference>
<dbReference type="InterPro" id="IPR005811">
    <property type="entry name" value="SUCC_ACL_C"/>
</dbReference>
<evidence type="ECO:0000256" key="2">
    <source>
        <dbReference type="ARBA" id="ARBA00022532"/>
    </source>
</evidence>
<name>A0A2R5GSG7_9STRA</name>
<dbReference type="OrthoDB" id="1552at2759"/>
<feature type="binding site" evidence="8">
    <location>
        <begin position="360"/>
        <end position="362"/>
    </location>
    <ligand>
        <name>substrate</name>
        <note>ligand shared with subunit alpha</note>
    </ligand>
</feature>
<feature type="binding site" evidence="8">
    <location>
        <position position="238"/>
    </location>
    <ligand>
        <name>Mg(2+)</name>
        <dbReference type="ChEBI" id="CHEBI:18420"/>
    </ligand>
</feature>
<keyword evidence="4 8" id="KW-0479">Metal-binding</keyword>
<dbReference type="GO" id="GO:0000287">
    <property type="term" value="F:magnesium ion binding"/>
    <property type="evidence" value="ECO:0007669"/>
    <property type="project" value="UniProtKB-UniRule"/>
</dbReference>
<dbReference type="InterPro" id="IPR013650">
    <property type="entry name" value="ATP-grasp_succ-CoA_synth-type"/>
</dbReference>
<evidence type="ECO:0000256" key="1">
    <source>
        <dbReference type="ARBA" id="ARBA00005064"/>
    </source>
</evidence>
<evidence type="ECO:0000256" key="9">
    <source>
        <dbReference type="PROSITE-ProRule" id="PRU00409"/>
    </source>
</evidence>
<dbReference type="GO" id="GO:0005524">
    <property type="term" value="F:ATP binding"/>
    <property type="evidence" value="ECO:0007669"/>
    <property type="project" value="UniProtKB-UniRule"/>
</dbReference>
<keyword evidence="13" id="KW-1185">Reference proteome</keyword>